<feature type="region of interest" description="Disordered" evidence="5">
    <location>
        <begin position="86"/>
        <end position="178"/>
    </location>
</feature>
<dbReference type="AlphaFoldDB" id="A0A151H9Q1"/>
<evidence type="ECO:0000256" key="1">
    <source>
        <dbReference type="ARBA" id="ARBA00004308"/>
    </source>
</evidence>
<protein>
    <submittedName>
        <fullName evidence="7">Putative beta adaptin protein</fullName>
    </submittedName>
</protein>
<keyword evidence="2" id="KW-0813">Transport</keyword>
<reference evidence="8" key="1">
    <citation type="submission" date="2016-03" db="EMBL/GenBank/DDBJ databases">
        <authorList>
            <person name="Sibley D."/>
            <person name="Venepally P."/>
            <person name="Karamycheva S."/>
            <person name="Hadjithomas M."/>
            <person name="Khan A."/>
            <person name="Brunk B."/>
            <person name="Roos D."/>
            <person name="Caler E."/>
            <person name="Lorenzi H."/>
        </authorList>
    </citation>
    <scope>NUCLEOTIDE SEQUENCE [LARGE SCALE GENOMIC DNA]</scope>
    <source>
        <strain evidence="8">TgCatPRC2</strain>
    </source>
</reference>
<keyword evidence="3" id="KW-0653">Protein transport</keyword>
<accession>A0A151H9Q1</accession>
<gene>
    <name evidence="7" type="ORF">TGPRC2_240870C</name>
</gene>
<evidence type="ECO:0000313" key="7">
    <source>
        <dbReference type="EMBL" id="KYK66042.1"/>
    </source>
</evidence>
<feature type="domain" description="Beta-adaptin appendage C-terminal subdomain" evidence="6">
    <location>
        <begin position="300"/>
        <end position="407"/>
    </location>
</feature>
<keyword evidence="4" id="KW-0472">Membrane</keyword>
<evidence type="ECO:0000256" key="3">
    <source>
        <dbReference type="ARBA" id="ARBA00022927"/>
    </source>
</evidence>
<dbReference type="Pfam" id="PF09066">
    <property type="entry name" value="B2-adapt-app_C"/>
    <property type="match status" value="1"/>
</dbReference>
<dbReference type="VEuPathDB" id="ToxoDB:TGPRC2_240870C"/>
<dbReference type="Proteomes" id="UP000075225">
    <property type="component" value="Unassembled WGS sequence"/>
</dbReference>
<comment type="caution">
    <text evidence="7">The sequence shown here is derived from an EMBL/GenBank/DDBJ whole genome shotgun (WGS) entry which is preliminary data.</text>
</comment>
<evidence type="ECO:0000259" key="6">
    <source>
        <dbReference type="SMART" id="SM01020"/>
    </source>
</evidence>
<evidence type="ECO:0000313" key="8">
    <source>
        <dbReference type="Proteomes" id="UP000075225"/>
    </source>
</evidence>
<dbReference type="Gene3D" id="2.60.40.1150">
    <property type="match status" value="1"/>
</dbReference>
<proteinExistence type="predicted"/>
<feature type="compositionally biased region" description="Acidic residues" evidence="5">
    <location>
        <begin position="120"/>
        <end position="139"/>
    </location>
</feature>
<dbReference type="SMART" id="SM01020">
    <property type="entry name" value="B2-adapt-app_C"/>
    <property type="match status" value="1"/>
</dbReference>
<dbReference type="GO" id="GO:0030131">
    <property type="term" value="C:clathrin adaptor complex"/>
    <property type="evidence" value="ECO:0007669"/>
    <property type="project" value="InterPro"/>
</dbReference>
<dbReference type="Gene3D" id="3.30.310.10">
    <property type="entry name" value="TATA-Binding Protein"/>
    <property type="match status" value="1"/>
</dbReference>
<dbReference type="FunFam" id="2.60.40.1150:FF:000002">
    <property type="entry name" value="Beta-adaptin-like protein C"/>
    <property type="match status" value="1"/>
</dbReference>
<dbReference type="PANTHER" id="PTHR11134">
    <property type="entry name" value="ADAPTOR COMPLEX SUBUNIT BETA FAMILY MEMBER"/>
    <property type="match status" value="1"/>
</dbReference>
<dbReference type="InterPro" id="IPR013041">
    <property type="entry name" value="Clathrin_app_Ig-like_sf"/>
</dbReference>
<dbReference type="SUPFAM" id="SSF49348">
    <property type="entry name" value="Clathrin adaptor appendage domain"/>
    <property type="match status" value="1"/>
</dbReference>
<dbReference type="InterPro" id="IPR013037">
    <property type="entry name" value="Clathrin_b-adaptin_app_Ig-like"/>
</dbReference>
<dbReference type="GO" id="GO:0006886">
    <property type="term" value="P:intracellular protein transport"/>
    <property type="evidence" value="ECO:0007669"/>
    <property type="project" value="InterPro"/>
</dbReference>
<dbReference type="SUPFAM" id="SSF55711">
    <property type="entry name" value="Subdomain of clathrin and coatomer appendage domain"/>
    <property type="match status" value="1"/>
</dbReference>
<dbReference type="GO" id="GO:0012505">
    <property type="term" value="C:endomembrane system"/>
    <property type="evidence" value="ECO:0007669"/>
    <property type="project" value="UniProtKB-SubCell"/>
</dbReference>
<dbReference type="InterPro" id="IPR026739">
    <property type="entry name" value="AP_beta"/>
</dbReference>
<dbReference type="InterPro" id="IPR009028">
    <property type="entry name" value="Coatomer/calthrin_app_sub_C"/>
</dbReference>
<name>A0A151H9Q1_TOXGO</name>
<evidence type="ECO:0000256" key="5">
    <source>
        <dbReference type="SAM" id="MobiDB-lite"/>
    </source>
</evidence>
<dbReference type="InterPro" id="IPR012295">
    <property type="entry name" value="TBP_dom_sf"/>
</dbReference>
<dbReference type="InterPro" id="IPR015151">
    <property type="entry name" value="B-adaptin_app_sub_C"/>
</dbReference>
<evidence type="ECO:0000256" key="2">
    <source>
        <dbReference type="ARBA" id="ARBA00022448"/>
    </source>
</evidence>
<dbReference type="EMBL" id="AHZP02001816">
    <property type="protein sequence ID" value="KYK66042.1"/>
    <property type="molecule type" value="Genomic_DNA"/>
</dbReference>
<sequence length="442" mass="47605">MFAGFRRSKRLPPSGRFFPPFCGRPCLSFVRVRLPAAGGTAVFGRTSLNSSASGFCILGNISLLSSVYHKAPETFVARAMPPSAALPKEVGSCSSDGESTDARVEQAKQSMQKQHYSSDEKEEESSPTSSEDSDSDSDGPTDLLGLSDEATPRKRSSKESSDDLFDLSSPPEDPRGVGKTLVLAADRPGNQGRTGLQVSAALTRAHGRIQLHLTLANKSSMTLNGWAIQFNRNSFGLAPAANLQVADLLSGQSAETTVPVVPGQLMSNAAPEQPLSLQVAVKTNLDIFCFTVPFDLSVVLQENSSADKDVFRQRWQNIGEARQSSLMASAPSSQSPQAVTKQMQAANISLVAQRSADTFDALYFSATTTNNLVVLAEVSLQRNGNAVKLVTRSEAAALVSHRQEILRLKTNVDVVSRRWKSSFKWSAAPDRDTTTRKSFSVM</sequence>
<dbReference type="GO" id="GO:0016192">
    <property type="term" value="P:vesicle-mediated transport"/>
    <property type="evidence" value="ECO:0007669"/>
    <property type="project" value="InterPro"/>
</dbReference>
<evidence type="ECO:0000256" key="4">
    <source>
        <dbReference type="ARBA" id="ARBA00023136"/>
    </source>
</evidence>
<comment type="subcellular location">
    <subcellularLocation>
        <location evidence="1">Endomembrane system</location>
    </subcellularLocation>
</comment>
<organism evidence="7 8">
    <name type="scientific">Toxoplasma gondii TgCatPRC2</name>
    <dbReference type="NCBI Taxonomy" id="1130821"/>
    <lineage>
        <taxon>Eukaryota</taxon>
        <taxon>Sar</taxon>
        <taxon>Alveolata</taxon>
        <taxon>Apicomplexa</taxon>
        <taxon>Conoidasida</taxon>
        <taxon>Coccidia</taxon>
        <taxon>Eucoccidiorida</taxon>
        <taxon>Eimeriorina</taxon>
        <taxon>Sarcocystidae</taxon>
        <taxon>Toxoplasma</taxon>
    </lineage>
</organism>